<reference evidence="1 2" key="1">
    <citation type="submission" date="2020-08" db="EMBL/GenBank/DDBJ databases">
        <title>Genomic Encyclopedia of Type Strains, Phase III (KMG-III): the genomes of soil and plant-associated and newly described type strains.</title>
        <authorList>
            <person name="Whitman W."/>
        </authorList>
    </citation>
    <scope>NUCLEOTIDE SEQUENCE [LARGE SCALE GENOMIC DNA]</scope>
    <source>
        <strain evidence="1 2">CECT 8305</strain>
    </source>
</reference>
<protein>
    <recommendedName>
        <fullName evidence="3">HEPN domain-containing protein</fullName>
    </recommendedName>
</protein>
<gene>
    <name evidence="1" type="ORF">FHS42_004759</name>
</gene>
<proteinExistence type="predicted"/>
<evidence type="ECO:0000313" key="1">
    <source>
        <dbReference type="EMBL" id="MBB5937678.1"/>
    </source>
</evidence>
<organism evidence="1 2">
    <name type="scientific">Streptomyces zagrosensis</name>
    <dbReference type="NCBI Taxonomy" id="1042984"/>
    <lineage>
        <taxon>Bacteria</taxon>
        <taxon>Bacillati</taxon>
        <taxon>Actinomycetota</taxon>
        <taxon>Actinomycetes</taxon>
        <taxon>Kitasatosporales</taxon>
        <taxon>Streptomycetaceae</taxon>
        <taxon>Streptomyces</taxon>
    </lineage>
</organism>
<evidence type="ECO:0000313" key="2">
    <source>
        <dbReference type="Proteomes" id="UP000588098"/>
    </source>
</evidence>
<dbReference type="Proteomes" id="UP000588098">
    <property type="component" value="Unassembled WGS sequence"/>
</dbReference>
<evidence type="ECO:0008006" key="3">
    <source>
        <dbReference type="Google" id="ProtNLM"/>
    </source>
</evidence>
<dbReference type="RefSeq" id="WP_184574787.1">
    <property type="nucleotide sequence ID" value="NZ_JACHJL010000012.1"/>
</dbReference>
<name>A0A7W9QDC5_9ACTN</name>
<comment type="caution">
    <text evidence="1">The sequence shown here is derived from an EMBL/GenBank/DDBJ whole genome shotgun (WGS) entry which is preliminary data.</text>
</comment>
<sequence>MTTEDHYASAARRHYDDARYLCKRERWPNADHHLGFAAECALKSLLLRFTEASMGPKPPKGKQSNKPWIPKSTGGVQEYGHLPWSETELAVLATGPLGQHLLTALGDQLSAFADWTEQDRYHHCDHITLETVTALHDATQFILALHESARITGTLEVFHDRP</sequence>
<dbReference type="AlphaFoldDB" id="A0A7W9QDC5"/>
<keyword evidence="2" id="KW-1185">Reference proteome</keyword>
<dbReference type="EMBL" id="JACHJL010000012">
    <property type="protein sequence ID" value="MBB5937678.1"/>
    <property type="molecule type" value="Genomic_DNA"/>
</dbReference>
<accession>A0A7W9QDC5</accession>